<dbReference type="AlphaFoldDB" id="A0A386B0D3"/>
<accession>A0A386B0D3</accession>
<dbReference type="GeneID" id="38279016"/>
<reference evidence="1" key="2">
    <citation type="journal article" date="2019" name="Mol. Phylogenet. Evol.">
        <title>Reassessment of the classification of bryopsidales (chlorophyta) based on chloroplast phylogenomic analyses.</title>
        <authorList>
            <person name="Cremen M.C."/>
            <person name="Leliaert F."/>
            <person name="West J."/>
            <person name="Lam D.W."/>
            <person name="Shimada S."/>
            <person name="Lopez-Bautista J.M."/>
            <person name="Verbruggen H."/>
        </authorList>
    </citation>
    <scope>NUCLEOTIDE SEQUENCE</scope>
</reference>
<evidence type="ECO:0000313" key="1">
    <source>
        <dbReference type="EMBL" id="AYC65152.1"/>
    </source>
</evidence>
<proteinExistence type="predicted"/>
<dbReference type="EMBL" id="MH591106">
    <property type="protein sequence ID" value="AYC65152.1"/>
    <property type="molecule type" value="Genomic_DNA"/>
</dbReference>
<organism evidence="1">
    <name type="scientific">Caulerpa verticillata</name>
    <dbReference type="NCBI Taxonomy" id="177082"/>
    <lineage>
        <taxon>Eukaryota</taxon>
        <taxon>Viridiplantae</taxon>
        <taxon>Chlorophyta</taxon>
        <taxon>core chlorophytes</taxon>
        <taxon>Ulvophyceae</taxon>
        <taxon>TCBD clade</taxon>
        <taxon>Bryopsidales</taxon>
        <taxon>Halimedineae</taxon>
        <taxon>Caulerpaceae</taxon>
        <taxon>Caulerpa</taxon>
    </lineage>
</organism>
<keyword evidence="1" id="KW-0150">Chloroplast</keyword>
<geneLocation type="chloroplast" evidence="1"/>
<reference evidence="1" key="1">
    <citation type="submission" date="2018-07" db="EMBL/GenBank/DDBJ databases">
        <authorList>
            <person name="Quirk P.G."/>
            <person name="Krulwich T.A."/>
        </authorList>
    </citation>
    <scope>NUCLEOTIDE SEQUENCE</scope>
</reference>
<protein>
    <submittedName>
        <fullName evidence="1">Uncharacterized protein</fullName>
    </submittedName>
</protein>
<gene>
    <name evidence="1" type="primary">orf100</name>
</gene>
<keyword evidence="1" id="KW-0934">Plastid</keyword>
<name>A0A386B0D3_9CHLO</name>
<dbReference type="RefSeq" id="YP_009519123.1">
    <property type="nucleotide sequence ID" value="NC_039523.1"/>
</dbReference>
<sequence>MHHTFEEGLSRRKAYFSLDNKNQRIKFKLLLLSVINLIKPEWEDISDTRKTIDGRKVSGITNLSFKVLVEEDLCRQNNYEHPHFAAKFRPIHTVIAKTTE</sequence>